<dbReference type="EMBL" id="OY569118">
    <property type="protein sequence ID" value="CAJ1003891.1"/>
    <property type="molecule type" value="Genomic_DNA"/>
</dbReference>
<proteinExistence type="predicted"/>
<sequence>MKAKTDISDLIVNTDAMATLLGFTRQRINQLAKEGILEKQAAGRFPLMKNVQRYIEYLRTGVKDKGDSDDEAQAKYWEEKALHEKAKRETAEIKLAKLKNQVHDAADVELVLTNMLVTFRSRIMSIPEKVAPKVLGMKNLSEISEVINAEVLEALAELSEYDPGMFSGVGEDEEEDDQSVPQDREVGGSSSEIDDQ</sequence>
<dbReference type="KEGG" id="bayd:BSPP4475_16325"/>
<accession>A0AA48RDE2</accession>
<name>A0AA48RDE2_9BACL</name>
<organism evidence="3 4">
    <name type="scientific">Brevibacillus aydinogluensis</name>
    <dbReference type="NCBI Taxonomy" id="927786"/>
    <lineage>
        <taxon>Bacteria</taxon>
        <taxon>Bacillati</taxon>
        <taxon>Bacillota</taxon>
        <taxon>Bacilli</taxon>
        <taxon>Bacillales</taxon>
        <taxon>Paenibacillaceae</taxon>
        <taxon>Brevibacillus</taxon>
    </lineage>
</organism>
<gene>
    <name evidence="3" type="ORF">BSPP4475_16325</name>
</gene>
<evidence type="ECO:0000256" key="1">
    <source>
        <dbReference type="SAM" id="Coils"/>
    </source>
</evidence>
<dbReference type="AlphaFoldDB" id="A0AA48RDE2"/>
<reference evidence="3" key="1">
    <citation type="submission" date="2023-07" db="EMBL/GenBank/DDBJ databases">
        <authorList>
            <person name="Ivanov I."/>
            <person name="Teneva D."/>
            <person name="Stoikov I."/>
        </authorList>
    </citation>
    <scope>NUCLEOTIDE SEQUENCE</scope>
    <source>
        <strain evidence="3">4475</strain>
    </source>
</reference>
<evidence type="ECO:0000313" key="3">
    <source>
        <dbReference type="EMBL" id="CAJ1003891.1"/>
    </source>
</evidence>
<keyword evidence="1" id="KW-0175">Coiled coil</keyword>
<evidence type="ECO:0000256" key="2">
    <source>
        <dbReference type="SAM" id="MobiDB-lite"/>
    </source>
</evidence>
<feature type="region of interest" description="Disordered" evidence="2">
    <location>
        <begin position="163"/>
        <end position="196"/>
    </location>
</feature>
<evidence type="ECO:0000313" key="4">
    <source>
        <dbReference type="Proteomes" id="UP001189619"/>
    </source>
</evidence>
<protein>
    <submittedName>
        <fullName evidence="3">Terminase small subunit</fullName>
    </submittedName>
</protein>
<keyword evidence="4" id="KW-1185">Reference proteome</keyword>
<feature type="coiled-coil region" evidence="1">
    <location>
        <begin position="81"/>
        <end position="108"/>
    </location>
</feature>
<dbReference type="Proteomes" id="UP001189619">
    <property type="component" value="Chromosome"/>
</dbReference>